<dbReference type="Gene3D" id="2.160.20.10">
    <property type="entry name" value="Single-stranded right-handed beta-helix, Pectin lyase-like"/>
    <property type="match status" value="1"/>
</dbReference>
<feature type="domain" description="DUF6298" evidence="2">
    <location>
        <begin position="502"/>
        <end position="1017"/>
    </location>
</feature>
<reference evidence="3 4" key="1">
    <citation type="submission" date="2019-03" db="EMBL/GenBank/DDBJ databases">
        <title>Genomic Encyclopedia of Type Strains, Phase IV (KMG-IV): sequencing the most valuable type-strain genomes for metagenomic binning, comparative biology and taxonomic classification.</title>
        <authorList>
            <person name="Goeker M."/>
        </authorList>
    </citation>
    <scope>NUCLEOTIDE SEQUENCE [LARGE SCALE GENOMIC DNA]</scope>
    <source>
        <strain evidence="3 4">DSM 100059</strain>
    </source>
</reference>
<evidence type="ECO:0000313" key="4">
    <source>
        <dbReference type="Proteomes" id="UP000294498"/>
    </source>
</evidence>
<feature type="compositionally biased region" description="Low complexity" evidence="1">
    <location>
        <begin position="30"/>
        <end position="57"/>
    </location>
</feature>
<dbReference type="EMBL" id="SODV01000001">
    <property type="protein sequence ID" value="TDX01381.1"/>
    <property type="molecule type" value="Genomic_DNA"/>
</dbReference>
<dbReference type="RefSeq" id="WP_211352093.1">
    <property type="nucleotide sequence ID" value="NZ_SODV01000001.1"/>
</dbReference>
<dbReference type="InterPro" id="IPR046265">
    <property type="entry name" value="DUF6298"/>
</dbReference>
<sequence>MMSDHIHFCKRILVGLVPAFMHVGGWAQQGPGPSHAGASARPGAAAPANPRAAAPARPRVEPPALPVTFTGGRLTYAPDELGNRVPDFSYCGYAQGDAPLPEVPVRAVVALSTGDATAQIQAAIDYVSALPLDASGFRGAVLLEKGTYRVSGSLVLAHSGVVLRGAGRETVLEATGPDRRTLIRILGRDDRVVEPYVAVAAGYVPVGEASLAVAGSFAPGDEVLVCRPSSSSWIQALGTDHFGGGVTALAWKPGQRDIYWDRRVVSASGGRVTLDVPLTTALDTAFGGGFIARYRWPGRITHVGVENLRCVSDVDAINNKDEAHSWTGISLENVRDAWVRRIDFEHFAGSAVEVLSTASRVTVEDCKSLDPIGEIGGQRRNTFFTEGGQTLFHRLYAEHGYHDFGTGFCAPGPNAFVDCDDVRPYSFSGGLDSWASGVLFDVLRIDGQTLGFFNREQDGQGAGWNAANSVLWNCSASMIDCYQPPTAENWSFGSWGQFRGDGFWAESNSTIPPRSLYYAQLSQRLGHPIDGGLLPIMGDASSSPTPEEAARLMSESTRPAVVMPQWIDSLEAMHPLAVAAAGARVFEVASAARAGVSGGTGAAGATGATGAVPGGVSSPAAPGGVSLPPAAPPMHIAGGWLLRGDAVLVGKRYYEPWWEGSIRPYGVADAKPAITRFVPGRTGRGFTDDLSALTDTMAMTHVVALDHNYGLWYDRRRDDHERIRRMDGDVWPPFYELPFMRSGRDSAWDGLSKYDLTRYNPWYWSRLRQFADLADRKGLVLIHQNYFQHNIIEAGAHYADFPWRTANNINHTGFPEPPPFAGDKRIFMAEQFYDTTQPQRRALHAAFIRQCLNNFKDNNGVIQLLAAEYTGPLHFARFWVDQIASWEASTGIHECIGLSTTKDVQDSILADPVRSGTIDLIDIRYWYYESGGRLYAPPGGQNMAPRQHERVLKPKRPDFEAVYRSVRAYRDRYPGKAVMYSAEGCDTFGWAVFMAGGSLANIPVVADPQFLRAAALMRPLDAVAAGAPRSCAADSSAPGSAAPGSSAPGSAAPGSGAPGSGAPGSAAPGSGAPSVGPHVLGNPAVGYIVYGAGSVDLAPGRYRLHRIDPRSGAFTGEASKVSGGKAFALSGEYVFWLEKY</sequence>
<proteinExistence type="predicted"/>
<gene>
    <name evidence="3" type="ORF">EDB95_2415</name>
</gene>
<dbReference type="SUPFAM" id="SSF51126">
    <property type="entry name" value="Pectin lyase-like"/>
    <property type="match status" value="1"/>
</dbReference>
<dbReference type="Pfam" id="PF19815">
    <property type="entry name" value="DUF6298"/>
    <property type="match status" value="1"/>
</dbReference>
<organism evidence="3 4">
    <name type="scientific">Dinghuibacter silviterrae</name>
    <dbReference type="NCBI Taxonomy" id="1539049"/>
    <lineage>
        <taxon>Bacteria</taxon>
        <taxon>Pseudomonadati</taxon>
        <taxon>Bacteroidota</taxon>
        <taxon>Chitinophagia</taxon>
        <taxon>Chitinophagales</taxon>
        <taxon>Chitinophagaceae</taxon>
        <taxon>Dinghuibacter</taxon>
    </lineage>
</organism>
<protein>
    <recommendedName>
        <fullName evidence="2">DUF6298 domain-containing protein</fullName>
    </recommendedName>
</protein>
<evidence type="ECO:0000256" key="1">
    <source>
        <dbReference type="SAM" id="MobiDB-lite"/>
    </source>
</evidence>
<accession>A0A4R8DVZ0</accession>
<name>A0A4R8DVZ0_9BACT</name>
<feature type="compositionally biased region" description="Low complexity" evidence="1">
    <location>
        <begin position="1063"/>
        <end position="1072"/>
    </location>
</feature>
<dbReference type="AlphaFoldDB" id="A0A4R8DVZ0"/>
<evidence type="ECO:0000313" key="3">
    <source>
        <dbReference type="EMBL" id="TDX01381.1"/>
    </source>
</evidence>
<comment type="caution">
    <text evidence="3">The sequence shown here is derived from an EMBL/GenBank/DDBJ whole genome shotgun (WGS) entry which is preliminary data.</text>
</comment>
<evidence type="ECO:0000259" key="2">
    <source>
        <dbReference type="Pfam" id="PF19815"/>
    </source>
</evidence>
<feature type="compositionally biased region" description="Low complexity" evidence="1">
    <location>
        <begin position="1035"/>
        <end position="1055"/>
    </location>
</feature>
<feature type="region of interest" description="Disordered" evidence="1">
    <location>
        <begin position="30"/>
        <end position="64"/>
    </location>
</feature>
<dbReference type="InterPro" id="IPR012334">
    <property type="entry name" value="Pectin_lyas_fold"/>
</dbReference>
<dbReference type="InterPro" id="IPR011050">
    <property type="entry name" value="Pectin_lyase_fold/virulence"/>
</dbReference>
<keyword evidence="4" id="KW-1185">Reference proteome</keyword>
<dbReference type="Proteomes" id="UP000294498">
    <property type="component" value="Unassembled WGS sequence"/>
</dbReference>
<feature type="region of interest" description="Disordered" evidence="1">
    <location>
        <begin position="1033"/>
        <end position="1072"/>
    </location>
</feature>